<reference evidence="3 4" key="1">
    <citation type="submission" date="2020-03" db="EMBL/GenBank/DDBJ databases">
        <title>Draft genome of Streptomyces sp. ventii, isolated from the Axial Seamount in the Pacific Ocean, and resequencing of the two type strains Streptomyces lonarensis strain NCL 716 and Streptomyces bohaiensis strain 11A07.</title>
        <authorList>
            <person name="Loughran R.M."/>
            <person name="Pfannmuller K.M."/>
            <person name="Wasson B.J."/>
            <person name="Deadmond M.C."/>
            <person name="Paddock B.E."/>
            <person name="Koyack M.J."/>
            <person name="Gallegos D.A."/>
            <person name="Mitchell E.A."/>
            <person name="Ushijima B."/>
            <person name="Saw J.H."/>
            <person name="Mcphail K.L."/>
            <person name="Videau P."/>
        </authorList>
    </citation>
    <scope>NUCLEOTIDE SEQUENCE [LARGE SCALE GENOMIC DNA]</scope>
    <source>
        <strain evidence="3 4">11A07</strain>
    </source>
</reference>
<comment type="caution">
    <text evidence="3">The sequence shown here is derived from an EMBL/GenBank/DDBJ whole genome shotgun (WGS) entry which is preliminary data.</text>
</comment>
<gene>
    <name evidence="3" type="ORF">HCN52_20865</name>
</gene>
<feature type="domain" description="N-acetylmuramoyl-L-alanine amidase" evidence="2">
    <location>
        <begin position="27"/>
        <end position="182"/>
    </location>
</feature>
<evidence type="ECO:0000313" key="3">
    <source>
        <dbReference type="EMBL" id="NJQ17321.1"/>
    </source>
</evidence>
<dbReference type="CDD" id="cd06583">
    <property type="entry name" value="PGRP"/>
    <property type="match status" value="1"/>
</dbReference>
<organism evidence="3 4">
    <name type="scientific">Streptomyces bohaiensis</name>
    <dbReference type="NCBI Taxonomy" id="1431344"/>
    <lineage>
        <taxon>Bacteria</taxon>
        <taxon>Bacillati</taxon>
        <taxon>Actinomycetota</taxon>
        <taxon>Actinomycetes</taxon>
        <taxon>Kitasatosporales</taxon>
        <taxon>Streptomycetaceae</taxon>
        <taxon>Streptomyces</taxon>
    </lineage>
</organism>
<feature type="region of interest" description="Disordered" evidence="1">
    <location>
        <begin position="206"/>
        <end position="254"/>
    </location>
</feature>
<keyword evidence="4" id="KW-1185">Reference proteome</keyword>
<dbReference type="Pfam" id="PF01510">
    <property type="entry name" value="Amidase_2"/>
    <property type="match status" value="1"/>
</dbReference>
<name>A0ABX1CG46_9ACTN</name>
<sequence length="254" mass="26535">MATPLTPANLITALRAEGVDVVEVGSWRTHNRGTRGTGWGPVNGVMIHHTVTSGTDASVRICRDGYAGLPGPLCHAVADKEGRMHLVGHGRANHAGNGDPDVLAAVIREEKTLPAPRASSQDGNSRFYGIEAINLGDGKDPWPAAQLEAIARYTAAICRAHGWNQYSVLAHAEWQLGKIDPRGPGKNASAMMKDFRARVGTLLDGKPGAGAASLAAPASDAAVPPARESADRRAPEGAGGAARRRPTSRCRSPA</sequence>
<dbReference type="EMBL" id="JAAVJC010000283">
    <property type="protein sequence ID" value="NJQ17321.1"/>
    <property type="molecule type" value="Genomic_DNA"/>
</dbReference>
<dbReference type="RefSeq" id="WP_168089997.1">
    <property type="nucleotide sequence ID" value="NZ_JAAVJC010000283.1"/>
</dbReference>
<feature type="non-terminal residue" evidence="3">
    <location>
        <position position="254"/>
    </location>
</feature>
<dbReference type="Gene3D" id="3.40.80.10">
    <property type="entry name" value="Peptidoglycan recognition protein-like"/>
    <property type="match status" value="1"/>
</dbReference>
<dbReference type="SUPFAM" id="SSF55846">
    <property type="entry name" value="N-acetylmuramoyl-L-alanine amidase-like"/>
    <property type="match status" value="1"/>
</dbReference>
<evidence type="ECO:0000256" key="1">
    <source>
        <dbReference type="SAM" id="MobiDB-lite"/>
    </source>
</evidence>
<protein>
    <submittedName>
        <fullName evidence="3">N-acetylmuramoyl-L-alanine amidase</fullName>
    </submittedName>
</protein>
<evidence type="ECO:0000313" key="4">
    <source>
        <dbReference type="Proteomes" id="UP000727056"/>
    </source>
</evidence>
<dbReference type="Proteomes" id="UP000727056">
    <property type="component" value="Unassembled WGS sequence"/>
</dbReference>
<accession>A0ABX1CG46</accession>
<dbReference type="InterPro" id="IPR002502">
    <property type="entry name" value="Amidase_domain"/>
</dbReference>
<dbReference type="SMART" id="SM00644">
    <property type="entry name" value="Ami_2"/>
    <property type="match status" value="1"/>
</dbReference>
<proteinExistence type="predicted"/>
<evidence type="ECO:0000259" key="2">
    <source>
        <dbReference type="SMART" id="SM00644"/>
    </source>
</evidence>
<dbReference type="InterPro" id="IPR036505">
    <property type="entry name" value="Amidase/PGRP_sf"/>
</dbReference>
<feature type="compositionally biased region" description="Low complexity" evidence="1">
    <location>
        <begin position="209"/>
        <end position="226"/>
    </location>
</feature>